<dbReference type="GO" id="GO:1990077">
    <property type="term" value="C:primosome complex"/>
    <property type="evidence" value="ECO:0007669"/>
    <property type="project" value="UniProtKB-KW"/>
</dbReference>
<dbReference type="CDD" id="cd04860">
    <property type="entry name" value="AE_Prim_S"/>
    <property type="match status" value="1"/>
</dbReference>
<gene>
    <name evidence="11" type="primary">priS</name>
    <name evidence="14" type="ordered locus">Arcve_1910</name>
</gene>
<keyword evidence="5 11" id="KW-0548">Nucleotidyltransferase</keyword>
<protein>
    <recommendedName>
        <fullName evidence="11">DNA primase small subunit PriS</fullName>
        <ecNumber evidence="11">2.7.7.-</ecNumber>
    </recommendedName>
</protein>
<keyword evidence="6 11" id="KW-0235">DNA replication</keyword>
<dbReference type="PANTHER" id="PTHR10536">
    <property type="entry name" value="DNA PRIMASE SMALL SUBUNIT"/>
    <property type="match status" value="1"/>
</dbReference>
<dbReference type="EC" id="2.7.7.-" evidence="11"/>
<name>F2KRN9_ARCVS</name>
<feature type="active site" evidence="11">
    <location>
        <position position="104"/>
    </location>
</feature>
<dbReference type="HAMAP" id="MF_00700">
    <property type="entry name" value="DNA_primase_sml_arc"/>
    <property type="match status" value="1"/>
</dbReference>
<evidence type="ECO:0000256" key="1">
    <source>
        <dbReference type="ARBA" id="ARBA00009762"/>
    </source>
</evidence>
<dbReference type="AlphaFoldDB" id="F2KRN9"/>
<dbReference type="Proteomes" id="UP000008136">
    <property type="component" value="Chromosome"/>
</dbReference>
<sequence>MSAEKIAMERTKIYLTRKFSEYYARATLKLPREFKRREWAFVPLDALPAFVMHRHIAFESEEQLKTYILNTIPAHIYYSSAYYLQPDAEKMEDKGWMKADLIFDIDADHLPIKVKSMEAALKVAKKEIIRLVKILEEDFGIDEKDMKIVFSGGRGYHLHVYSDEFTGLGSAERREIVDYLLLNQPARCTSTQWLRIARCVAKRLAIEVKKGNLPKYGISGKQLERFQAAFNRETLERIAEGDFSVFKGKRAERMLETFVEECINRLAVHVDAPVTADTRRLIRFPGSLHGKTGLKVTPVSIDDIEDFDPLVDALAFGDEKVKIRSLTKVRLKMAGEEIKLAAGEKAVVPEYAAVFLLCRGMALYGH</sequence>
<evidence type="ECO:0000256" key="7">
    <source>
        <dbReference type="ARBA" id="ARBA00022723"/>
    </source>
</evidence>
<dbReference type="Gene3D" id="3.90.920.10">
    <property type="entry name" value="DNA primase, PRIM domain"/>
    <property type="match status" value="1"/>
</dbReference>
<dbReference type="InterPro" id="IPR023639">
    <property type="entry name" value="DNA_primase_ssu_PriS"/>
</dbReference>
<proteinExistence type="inferred from homology"/>
<comment type="similarity">
    <text evidence="1 11 12">Belongs to the eukaryotic-type primase small subunit family.</text>
</comment>
<organism evidence="14 15">
    <name type="scientific">Archaeoglobus veneficus (strain DSM 11195 / SNP6)</name>
    <dbReference type="NCBI Taxonomy" id="693661"/>
    <lineage>
        <taxon>Archaea</taxon>
        <taxon>Methanobacteriati</taxon>
        <taxon>Methanobacteriota</taxon>
        <taxon>Archaeoglobi</taxon>
        <taxon>Archaeoglobales</taxon>
        <taxon>Archaeoglobaceae</taxon>
        <taxon>Archaeoglobus</taxon>
    </lineage>
</organism>
<evidence type="ECO:0000256" key="10">
    <source>
        <dbReference type="ARBA" id="ARBA00023211"/>
    </source>
</evidence>
<keyword evidence="9 11" id="KW-0804">Transcription</keyword>
<evidence type="ECO:0000256" key="3">
    <source>
        <dbReference type="ARBA" id="ARBA00022515"/>
    </source>
</evidence>
<keyword evidence="4 11" id="KW-0808">Transferase</keyword>
<evidence type="ECO:0000313" key="15">
    <source>
        <dbReference type="Proteomes" id="UP000008136"/>
    </source>
</evidence>
<dbReference type="InterPro" id="IPR002755">
    <property type="entry name" value="DNA_primase_S"/>
</dbReference>
<dbReference type="GeneID" id="10395042"/>
<feature type="active site" evidence="11">
    <location>
        <position position="106"/>
    </location>
</feature>
<dbReference type="InterPro" id="IPR014052">
    <property type="entry name" value="DNA_primase_ssu_euk/arc"/>
</dbReference>
<dbReference type="GO" id="GO:0000428">
    <property type="term" value="C:DNA-directed RNA polymerase complex"/>
    <property type="evidence" value="ECO:0007669"/>
    <property type="project" value="UniProtKB-KW"/>
</dbReference>
<evidence type="ECO:0000313" key="14">
    <source>
        <dbReference type="EMBL" id="AEA47903.1"/>
    </source>
</evidence>
<evidence type="ECO:0000256" key="13">
    <source>
        <dbReference type="RuleBase" id="RU004224"/>
    </source>
</evidence>
<keyword evidence="15" id="KW-1185">Reference proteome</keyword>
<evidence type="ECO:0000256" key="8">
    <source>
        <dbReference type="ARBA" id="ARBA00022842"/>
    </source>
</evidence>
<comment type="function">
    <text evidence="11">Catalytic subunit of DNA primase, an RNA polymerase that catalyzes the synthesis of short RNA molecules used as primers for DNA polymerase during DNA replication. The small subunit contains the primase catalytic core and has DNA synthesis activity on its own. Binding to the large subunit stabilizes and modulates the activity, increasing the rate of DNA synthesis while decreasing the length of the DNA fragments, and conferring RNA synthesis capability. The DNA polymerase activity may enable DNA primase to also catalyze primer extension after primer synthesis. May also play a role in DNA repair.</text>
</comment>
<dbReference type="eggNOG" id="arCOG04110">
    <property type="taxonomic scope" value="Archaea"/>
</dbReference>
<keyword evidence="7 11" id="KW-0479">Metal-binding</keyword>
<comment type="subunit">
    <text evidence="11">Heterodimer of a small subunit (PriS) and a large subunit (PriL).</text>
</comment>
<keyword evidence="8 11" id="KW-0460">Magnesium</keyword>
<evidence type="ECO:0000256" key="4">
    <source>
        <dbReference type="ARBA" id="ARBA00022679"/>
    </source>
</evidence>
<dbReference type="HOGENOM" id="CLU_056123_1_0_2"/>
<reference evidence="14 15" key="1">
    <citation type="submission" date="2011-03" db="EMBL/GenBank/DDBJ databases">
        <title>The complete genome of Archaeoglobus veneficus SNP6.</title>
        <authorList>
            <consortium name="US DOE Joint Genome Institute (JGI-PGF)"/>
            <person name="Lucas S."/>
            <person name="Copeland A."/>
            <person name="Lapidus A."/>
            <person name="Bruce D."/>
            <person name="Goodwin L."/>
            <person name="Pitluck S."/>
            <person name="Kyrpides N."/>
            <person name="Mavromatis K."/>
            <person name="Pagani I."/>
            <person name="Ivanova N."/>
            <person name="Mikhailova N."/>
            <person name="Lu M."/>
            <person name="Detter J.C."/>
            <person name="Tapia R."/>
            <person name="Han C."/>
            <person name="Land M."/>
            <person name="Hauser L."/>
            <person name="Markowitz V."/>
            <person name="Cheng J.-F."/>
            <person name="Hugenholtz P."/>
            <person name="Woyke T."/>
            <person name="Wu D."/>
            <person name="Spring S."/>
            <person name="Brambilla E."/>
            <person name="Klenk H.-P."/>
            <person name="Eisen J.A."/>
        </authorList>
    </citation>
    <scope>NUCLEOTIDE SEQUENCE [LARGE SCALE GENOMIC DNA]</scope>
    <source>
        <strain>SNP6</strain>
    </source>
</reference>
<dbReference type="GO" id="GO:0046872">
    <property type="term" value="F:metal ion binding"/>
    <property type="evidence" value="ECO:0007669"/>
    <property type="project" value="UniProtKB-KW"/>
</dbReference>
<evidence type="ECO:0000256" key="9">
    <source>
        <dbReference type="ARBA" id="ARBA00023163"/>
    </source>
</evidence>
<evidence type="ECO:0000256" key="5">
    <source>
        <dbReference type="ARBA" id="ARBA00022695"/>
    </source>
</evidence>
<evidence type="ECO:0000256" key="2">
    <source>
        <dbReference type="ARBA" id="ARBA00022478"/>
    </source>
</evidence>
<dbReference type="GO" id="GO:0003899">
    <property type="term" value="F:DNA-directed RNA polymerase activity"/>
    <property type="evidence" value="ECO:0007669"/>
    <property type="project" value="UniProtKB-UniRule"/>
</dbReference>
<keyword evidence="10 11" id="KW-0464">Manganese</keyword>
<dbReference type="SUPFAM" id="SSF56747">
    <property type="entry name" value="Prim-pol domain"/>
    <property type="match status" value="1"/>
</dbReference>
<dbReference type="Pfam" id="PF01896">
    <property type="entry name" value="DNA_primase_S"/>
    <property type="match status" value="1"/>
</dbReference>
<dbReference type="KEGG" id="ave:Arcve_1910"/>
<dbReference type="STRING" id="693661.Arcve_1910"/>
<keyword evidence="2 11" id="KW-0240">DNA-directed RNA polymerase</keyword>
<comment type="cofactor">
    <cofactor evidence="11">
        <name>Mg(2+)</name>
        <dbReference type="ChEBI" id="CHEBI:18420"/>
    </cofactor>
    <cofactor evidence="11">
        <name>Mn(2+)</name>
        <dbReference type="ChEBI" id="CHEBI:29035"/>
    </cofactor>
</comment>
<dbReference type="RefSeq" id="WP_013684559.1">
    <property type="nucleotide sequence ID" value="NC_015320.1"/>
</dbReference>
<keyword evidence="3 11" id="KW-0639">Primosome</keyword>
<dbReference type="GO" id="GO:0006269">
    <property type="term" value="P:DNA replication, synthesis of primer"/>
    <property type="evidence" value="ECO:0007669"/>
    <property type="project" value="UniProtKB-UniRule"/>
</dbReference>
<dbReference type="NCBIfam" id="TIGR00335">
    <property type="entry name" value="primase_sml"/>
    <property type="match status" value="1"/>
</dbReference>
<evidence type="ECO:0000256" key="12">
    <source>
        <dbReference type="RuleBase" id="RU003514"/>
    </source>
</evidence>
<feature type="active site" evidence="11">
    <location>
        <position position="271"/>
    </location>
</feature>
<comment type="function">
    <text evidence="13">RNA polymerase that catalyzes the synthesis of short RNA molecules used as primers for DNA polymerase during DNA replication.</text>
</comment>
<evidence type="ECO:0000256" key="11">
    <source>
        <dbReference type="HAMAP-Rule" id="MF_00700"/>
    </source>
</evidence>
<accession>F2KRN9</accession>
<dbReference type="EMBL" id="CP002588">
    <property type="protein sequence ID" value="AEA47903.1"/>
    <property type="molecule type" value="Genomic_DNA"/>
</dbReference>
<evidence type="ECO:0000256" key="6">
    <source>
        <dbReference type="ARBA" id="ARBA00022705"/>
    </source>
</evidence>